<sequence>MPRLPEPLPEPVSPADHVLEPQPAPPESRAIETKPNIFGLWRRYQYLPDRDPAELVDLEGTIAPKLRPPAVQPKQSTAGDADDSIAANHSRFISWHTSGSGQKSEADTGALVENVLRHPGFRQEAFMDDGWKQALKAAGAYRGDADDWRTTSVPLKIPILKKYRAGNDGVHHAEFSVQDFTYRPLCGVIKALAEKDPCAVRFVYAPYEEFVRLPNGEDLPVHGELYATPEWREEHDRIVRLHIPPEHEKGGGKLPRAIFAIMLGSDETLLAQFGTSSAWPGYLMSGNQTKYERAMPSMHAVHQIAYFARLPDAAQDFIRTHSGGAAAKRALLTHCKRELMHESWKILLDDEFLEAYEWGMEVNCADGVRRLLFPRIFTYSADYPEKCIMATIKDLGRCPCPRCLVTKEEIPAVGQQRDMSRRTTKARTDSTQRRRKVELARKAIDEYGTAVDSKTLDPFLGDESLVPVKNAFSERLGRLLFDFFRLLVVDLLHEFEIGVWKAIFIHMLRILQAEGGEDLVAELNRRFREMSTFGRATIRKFHNNVSEMKRLAARDFEDILIVAIPAFDSLLPEPFNKLFMDLLFDAARWHSLAKLRQHTSASLADLATVTKSFTDLLRRFEKETSAYDTKELPREVRARQRRAANAPGSSTTPSSQQSRRFNLSTYKIHSLPDYPPTIARLGTTDSWTTRLTEMTHRYLKRANRVTNHHKQSLQLAKVEQRARRTRAAVGGSQAQRRGDDLLPYTAPEALYHVAGEQKHPIGLSHFTRDNKEDPATKNFFKQLKSHALERLGVPFDLPDERHSEALRQTIAIEGGRLYDHKTLRINYTTYDLRRDQDSINPRTSHRDIMMLSPEERVNAHPYWYARVLRIFHVNVIRVGAGAPAAPIRLDVLWIRWFGEDPVWQDGWAKRRLPRVGFVPAIDPDAFGFIDPAAVLRASYLMPTFSEGRTSTLLPFDRSIARDPGEKDDFVNYYVGIFVDRDMMLRYRGGGIGHRFTLPQPRRNRWLPSEAPGPLPAASTANPPPLPQETLDSGGDDADAESSAQLLLYEFGDDDDSDDESYNGDTDGRGELDSDDDQSDDGDDEEERDDSADELGYDLDDLDANMDDDL</sequence>
<dbReference type="AlphaFoldDB" id="A0A166BNJ2"/>
<name>A0A166BNJ2_EXIGL</name>
<feature type="region of interest" description="Disordered" evidence="1">
    <location>
        <begin position="628"/>
        <end position="660"/>
    </location>
</feature>
<feature type="compositionally biased region" description="Low complexity" evidence="1">
    <location>
        <begin position="647"/>
        <end position="660"/>
    </location>
</feature>
<accession>A0A166BNJ2</accession>
<evidence type="ECO:0000313" key="3">
    <source>
        <dbReference type="Proteomes" id="UP000077266"/>
    </source>
</evidence>
<proteinExistence type="predicted"/>
<dbReference type="InParanoid" id="A0A166BNJ2"/>
<dbReference type="EMBL" id="KV425887">
    <property type="protein sequence ID" value="KZW02710.1"/>
    <property type="molecule type" value="Genomic_DNA"/>
</dbReference>
<reference evidence="2 3" key="1">
    <citation type="journal article" date="2016" name="Mol. Biol. Evol.">
        <title>Comparative Genomics of Early-Diverging Mushroom-Forming Fungi Provides Insights into the Origins of Lignocellulose Decay Capabilities.</title>
        <authorList>
            <person name="Nagy L.G."/>
            <person name="Riley R."/>
            <person name="Tritt A."/>
            <person name="Adam C."/>
            <person name="Daum C."/>
            <person name="Floudas D."/>
            <person name="Sun H."/>
            <person name="Yadav J.S."/>
            <person name="Pangilinan J."/>
            <person name="Larsson K.H."/>
            <person name="Matsuura K."/>
            <person name="Barry K."/>
            <person name="Labutti K."/>
            <person name="Kuo R."/>
            <person name="Ohm R.A."/>
            <person name="Bhattacharya S.S."/>
            <person name="Shirouzu T."/>
            <person name="Yoshinaga Y."/>
            <person name="Martin F.M."/>
            <person name="Grigoriev I.V."/>
            <person name="Hibbett D.S."/>
        </authorList>
    </citation>
    <scope>NUCLEOTIDE SEQUENCE [LARGE SCALE GENOMIC DNA]</scope>
    <source>
        <strain evidence="2 3">HHB12029</strain>
    </source>
</reference>
<dbReference type="STRING" id="1314781.A0A166BNJ2"/>
<gene>
    <name evidence="2" type="ORF">EXIGLDRAFT_637302</name>
</gene>
<dbReference type="OrthoDB" id="2687259at2759"/>
<dbReference type="Pfam" id="PF18759">
    <property type="entry name" value="Plavaka"/>
    <property type="match status" value="1"/>
</dbReference>
<keyword evidence="3" id="KW-1185">Reference proteome</keyword>
<evidence type="ECO:0000256" key="1">
    <source>
        <dbReference type="SAM" id="MobiDB-lite"/>
    </source>
</evidence>
<feature type="region of interest" description="Disordered" evidence="1">
    <location>
        <begin position="1"/>
        <end position="31"/>
    </location>
</feature>
<feature type="compositionally biased region" description="Acidic residues" evidence="1">
    <location>
        <begin position="1050"/>
        <end position="1061"/>
    </location>
</feature>
<feature type="region of interest" description="Disordered" evidence="1">
    <location>
        <begin position="997"/>
        <end position="1109"/>
    </location>
</feature>
<dbReference type="InterPro" id="IPR041078">
    <property type="entry name" value="Plavaka"/>
</dbReference>
<organism evidence="2 3">
    <name type="scientific">Exidia glandulosa HHB12029</name>
    <dbReference type="NCBI Taxonomy" id="1314781"/>
    <lineage>
        <taxon>Eukaryota</taxon>
        <taxon>Fungi</taxon>
        <taxon>Dikarya</taxon>
        <taxon>Basidiomycota</taxon>
        <taxon>Agaricomycotina</taxon>
        <taxon>Agaricomycetes</taxon>
        <taxon>Auriculariales</taxon>
        <taxon>Exidiaceae</taxon>
        <taxon>Exidia</taxon>
    </lineage>
</organism>
<evidence type="ECO:0000313" key="2">
    <source>
        <dbReference type="EMBL" id="KZW02710.1"/>
    </source>
</evidence>
<protein>
    <submittedName>
        <fullName evidence="2">Uncharacterized protein</fullName>
    </submittedName>
</protein>
<feature type="compositionally biased region" description="Pro residues" evidence="1">
    <location>
        <begin position="1"/>
        <end position="12"/>
    </location>
</feature>
<dbReference type="Proteomes" id="UP000077266">
    <property type="component" value="Unassembled WGS sequence"/>
</dbReference>
<feature type="compositionally biased region" description="Acidic residues" evidence="1">
    <location>
        <begin position="1072"/>
        <end position="1109"/>
    </location>
</feature>
<feature type="compositionally biased region" description="Basic and acidic residues" evidence="1">
    <location>
        <begin position="628"/>
        <end position="638"/>
    </location>
</feature>